<organism evidence="9 10">
    <name type="scientific">Methanomicrobium antiquum</name>
    <dbReference type="NCBI Taxonomy" id="487686"/>
    <lineage>
        <taxon>Archaea</taxon>
        <taxon>Methanobacteriati</taxon>
        <taxon>Methanobacteriota</taxon>
        <taxon>Stenosarchaea group</taxon>
        <taxon>Methanomicrobia</taxon>
        <taxon>Methanomicrobiales</taxon>
        <taxon>Methanomicrobiaceae</taxon>
        <taxon>Methanomicrobium</taxon>
    </lineage>
</organism>
<evidence type="ECO:0000256" key="7">
    <source>
        <dbReference type="ARBA" id="ARBA00023136"/>
    </source>
</evidence>
<dbReference type="EMBL" id="CP091092">
    <property type="protein sequence ID" value="WFN36681.1"/>
    <property type="molecule type" value="Genomic_DNA"/>
</dbReference>
<evidence type="ECO:0000256" key="4">
    <source>
        <dbReference type="ARBA" id="ARBA00022692"/>
    </source>
</evidence>
<name>A0AAF0FRS6_9EURY</name>
<comment type="subcellular location">
    <subcellularLocation>
        <location evidence="1">Cell membrane</location>
        <topology evidence="1">Multi-pass membrane protein</topology>
    </subcellularLocation>
</comment>
<gene>
    <name evidence="9" type="primary">artA</name>
    <name evidence="9" type="ORF">L1994_11145</name>
</gene>
<proteinExistence type="predicted"/>
<dbReference type="EC" id="3.4.22.-" evidence="9"/>
<sequence length="280" mass="31464">MPDILLTLSLIFFVLFMVTSELKKYFAALGWIFLAFSFYKMTAGYLMENEFVYPFIAVLAVPVFYITIKNSLLKDKTAFQITSVAAIAFIIYSAAAFISPVSEWMIKTLVEHTVFALTAIGHPASISEWNTILSNGYRVIITFSCTPIVGIAVMLGLSAGIAGTGSQKIMASLFAVATLIALNLIRLIFVVIAYSEQWFPYFFDTVANGYQGYESFYWAHNVIGRISFTLLGILIVGGGLILFIPQIKDFYFEILHFYYRGLKNIANLVLRTFKLNKIHF</sequence>
<keyword evidence="5 9" id="KW-0378">Hydrolase</keyword>
<dbReference type="NCBIfam" id="TIGR04125">
    <property type="entry name" value="exosort_PGF_TRM"/>
    <property type="match status" value="1"/>
</dbReference>
<evidence type="ECO:0000256" key="3">
    <source>
        <dbReference type="ARBA" id="ARBA00022670"/>
    </source>
</evidence>
<dbReference type="Proteomes" id="UP001218895">
    <property type="component" value="Chromosome"/>
</dbReference>
<accession>A0AAF0FRS6</accession>
<dbReference type="GO" id="GO:0005886">
    <property type="term" value="C:plasma membrane"/>
    <property type="evidence" value="ECO:0007669"/>
    <property type="project" value="UniProtKB-SubCell"/>
</dbReference>
<keyword evidence="4 8" id="KW-0812">Transmembrane</keyword>
<dbReference type="InterPro" id="IPR014522">
    <property type="entry name" value="ArtA"/>
</dbReference>
<evidence type="ECO:0000313" key="10">
    <source>
        <dbReference type="Proteomes" id="UP001218895"/>
    </source>
</evidence>
<dbReference type="GeneID" id="79950963"/>
<protein>
    <submittedName>
        <fullName evidence="9">Archaeosortase A</fullName>
        <ecNumber evidence="9">3.4.22.-</ecNumber>
    </submittedName>
</protein>
<feature type="transmembrane region" description="Helical" evidence="8">
    <location>
        <begin position="169"/>
        <end position="194"/>
    </location>
</feature>
<evidence type="ECO:0000256" key="6">
    <source>
        <dbReference type="ARBA" id="ARBA00022989"/>
    </source>
</evidence>
<feature type="transmembrane region" description="Helical" evidence="8">
    <location>
        <begin position="51"/>
        <end position="68"/>
    </location>
</feature>
<keyword evidence="2" id="KW-1003">Cell membrane</keyword>
<keyword evidence="6 8" id="KW-1133">Transmembrane helix</keyword>
<dbReference type="KEGG" id="manq:L1994_11145"/>
<dbReference type="GO" id="GO:0008233">
    <property type="term" value="F:peptidase activity"/>
    <property type="evidence" value="ECO:0007669"/>
    <property type="project" value="UniProtKB-KW"/>
</dbReference>
<evidence type="ECO:0000256" key="1">
    <source>
        <dbReference type="ARBA" id="ARBA00004651"/>
    </source>
</evidence>
<feature type="transmembrane region" description="Helical" evidence="8">
    <location>
        <begin position="222"/>
        <end position="244"/>
    </location>
</feature>
<dbReference type="AlphaFoldDB" id="A0AAF0FRS6"/>
<dbReference type="Pfam" id="PF09721">
    <property type="entry name" value="Exosortase_EpsH"/>
    <property type="match status" value="1"/>
</dbReference>
<feature type="transmembrane region" description="Helical" evidence="8">
    <location>
        <begin position="80"/>
        <end position="99"/>
    </location>
</feature>
<feature type="transmembrane region" description="Helical" evidence="8">
    <location>
        <begin position="137"/>
        <end position="157"/>
    </location>
</feature>
<keyword evidence="3" id="KW-0645">Protease</keyword>
<keyword evidence="10" id="KW-1185">Reference proteome</keyword>
<keyword evidence="7 8" id="KW-0472">Membrane</keyword>
<dbReference type="InterPro" id="IPR026392">
    <property type="entry name" value="Exo/Archaeosortase_dom"/>
</dbReference>
<dbReference type="NCBIfam" id="TIGR04178">
    <property type="entry name" value="exo_archaeo"/>
    <property type="match status" value="1"/>
</dbReference>
<evidence type="ECO:0000313" key="9">
    <source>
        <dbReference type="EMBL" id="WFN36681.1"/>
    </source>
</evidence>
<reference evidence="9" key="1">
    <citation type="submission" date="2022-01" db="EMBL/GenBank/DDBJ databases">
        <title>Complete genome of Methanomicrobium antiquum DSM 21220.</title>
        <authorList>
            <person name="Chen S.-C."/>
            <person name="You Y.-T."/>
            <person name="Zhou Y.-Z."/>
            <person name="Lai M.-C."/>
        </authorList>
    </citation>
    <scope>NUCLEOTIDE SEQUENCE</scope>
    <source>
        <strain evidence="9">DSM 21220</strain>
    </source>
</reference>
<evidence type="ECO:0000256" key="8">
    <source>
        <dbReference type="SAM" id="Phobius"/>
    </source>
</evidence>
<dbReference type="GO" id="GO:0006508">
    <property type="term" value="P:proteolysis"/>
    <property type="evidence" value="ECO:0007669"/>
    <property type="project" value="UniProtKB-KW"/>
</dbReference>
<evidence type="ECO:0000256" key="5">
    <source>
        <dbReference type="ARBA" id="ARBA00022801"/>
    </source>
</evidence>
<evidence type="ECO:0000256" key="2">
    <source>
        <dbReference type="ARBA" id="ARBA00022475"/>
    </source>
</evidence>
<dbReference type="InterPro" id="IPR019127">
    <property type="entry name" value="Exosortase"/>
</dbReference>
<dbReference type="RefSeq" id="WP_278099518.1">
    <property type="nucleotide sequence ID" value="NZ_CP091092.1"/>
</dbReference>